<dbReference type="AlphaFoldDB" id="A0A2T7BK14"/>
<evidence type="ECO:0000313" key="1">
    <source>
        <dbReference type="EMBL" id="PUZ28008.1"/>
    </source>
</evidence>
<gene>
    <name evidence="1" type="ORF">DCC81_00540</name>
</gene>
<organism evidence="1 2">
    <name type="scientific">Chitinophaga parva</name>
    <dbReference type="NCBI Taxonomy" id="2169414"/>
    <lineage>
        <taxon>Bacteria</taxon>
        <taxon>Pseudomonadati</taxon>
        <taxon>Bacteroidota</taxon>
        <taxon>Chitinophagia</taxon>
        <taxon>Chitinophagales</taxon>
        <taxon>Chitinophagaceae</taxon>
        <taxon>Chitinophaga</taxon>
    </lineage>
</organism>
<accession>A0A2T7BK14</accession>
<protein>
    <recommendedName>
        <fullName evidence="3">Tetratricopeptide repeat protein</fullName>
    </recommendedName>
</protein>
<evidence type="ECO:0008006" key="3">
    <source>
        <dbReference type="Google" id="ProtNLM"/>
    </source>
</evidence>
<reference evidence="1 2" key="1">
    <citation type="submission" date="2018-04" db="EMBL/GenBank/DDBJ databases">
        <title>Chitinophaga fuyangensis sp. nov., isolated from soil in a chemical factory.</title>
        <authorList>
            <person name="Chen K."/>
        </authorList>
    </citation>
    <scope>NUCLEOTIDE SEQUENCE [LARGE SCALE GENOMIC DNA]</scope>
    <source>
        <strain evidence="1 2">LY-1</strain>
    </source>
</reference>
<dbReference type="InterPro" id="IPR011990">
    <property type="entry name" value="TPR-like_helical_dom_sf"/>
</dbReference>
<sequence>MLCGSIAAVNAQDNSKFEAAMKKNIDQLDSAHAKIMTGDATLMEAEANAFERIGNAEKDKWQPYYYAAYAQVMEAMFIKDKDKVDGLADKATVNVEKAEAFSPNNSELTCLRSLIAVSRISVDPMTRGAQYGMESATLLEKAKSQNPENPRVYMMQGQNLYFTPAEFGGDKEKAKELFQLALQKFASFKPATSVDPAWGEAYTKKLLGTMK</sequence>
<dbReference type="SUPFAM" id="SSF48452">
    <property type="entry name" value="TPR-like"/>
    <property type="match status" value="1"/>
</dbReference>
<evidence type="ECO:0000313" key="2">
    <source>
        <dbReference type="Proteomes" id="UP000244450"/>
    </source>
</evidence>
<keyword evidence="2" id="KW-1185">Reference proteome</keyword>
<name>A0A2T7BK14_9BACT</name>
<dbReference type="Proteomes" id="UP000244450">
    <property type="component" value="Unassembled WGS sequence"/>
</dbReference>
<proteinExistence type="predicted"/>
<dbReference type="EMBL" id="QCYK01000001">
    <property type="protein sequence ID" value="PUZ28008.1"/>
    <property type="molecule type" value="Genomic_DNA"/>
</dbReference>
<comment type="caution">
    <text evidence="1">The sequence shown here is derived from an EMBL/GenBank/DDBJ whole genome shotgun (WGS) entry which is preliminary data.</text>
</comment>